<evidence type="ECO:0000256" key="5">
    <source>
        <dbReference type="SAM" id="MobiDB-lite"/>
    </source>
</evidence>
<dbReference type="InterPro" id="IPR000917">
    <property type="entry name" value="Sulfatase_N"/>
</dbReference>
<gene>
    <name evidence="7" type="primary">atsA_31</name>
    <name evidence="7" type="ORF">FF011L_35980</name>
</gene>
<reference evidence="7 8" key="1">
    <citation type="submission" date="2019-02" db="EMBL/GenBank/DDBJ databases">
        <title>Deep-cultivation of Planctomycetes and their phenomic and genomic characterization uncovers novel biology.</title>
        <authorList>
            <person name="Wiegand S."/>
            <person name="Jogler M."/>
            <person name="Boedeker C."/>
            <person name="Pinto D."/>
            <person name="Vollmers J."/>
            <person name="Rivas-Marin E."/>
            <person name="Kohn T."/>
            <person name="Peeters S.H."/>
            <person name="Heuer A."/>
            <person name="Rast P."/>
            <person name="Oberbeckmann S."/>
            <person name="Bunk B."/>
            <person name="Jeske O."/>
            <person name="Meyerdierks A."/>
            <person name="Storesund J.E."/>
            <person name="Kallscheuer N."/>
            <person name="Luecker S."/>
            <person name="Lage O.M."/>
            <person name="Pohl T."/>
            <person name="Merkel B.J."/>
            <person name="Hornburger P."/>
            <person name="Mueller R.-W."/>
            <person name="Bruemmer F."/>
            <person name="Labrenz M."/>
            <person name="Spormann A.M."/>
            <person name="Op den Camp H."/>
            <person name="Overmann J."/>
            <person name="Amann R."/>
            <person name="Jetten M.S.M."/>
            <person name="Mascher T."/>
            <person name="Medema M.H."/>
            <person name="Devos D.P."/>
            <person name="Kaster A.-K."/>
            <person name="Ovreas L."/>
            <person name="Rohde M."/>
            <person name="Galperin M.Y."/>
            <person name="Jogler C."/>
        </authorList>
    </citation>
    <scope>NUCLEOTIDE SEQUENCE [LARGE SCALE GENOMIC DNA]</scope>
    <source>
        <strain evidence="7 8">FF011L</strain>
    </source>
</reference>
<keyword evidence="8" id="KW-1185">Reference proteome</keyword>
<dbReference type="KEGG" id="rml:FF011L_35980"/>
<dbReference type="EC" id="3.1.6.1" evidence="7"/>
<protein>
    <submittedName>
        <fullName evidence="7">Arylsulfatase</fullName>
        <ecNumber evidence="7">3.1.6.1</ecNumber>
    </submittedName>
</protein>
<dbReference type="Proteomes" id="UP000320672">
    <property type="component" value="Chromosome"/>
</dbReference>
<dbReference type="GO" id="GO:0004065">
    <property type="term" value="F:arylsulfatase activity"/>
    <property type="evidence" value="ECO:0007669"/>
    <property type="project" value="UniProtKB-EC"/>
</dbReference>
<proteinExistence type="inferred from homology"/>
<evidence type="ECO:0000259" key="6">
    <source>
        <dbReference type="Pfam" id="PF00884"/>
    </source>
</evidence>
<accession>A0A517MIV1</accession>
<evidence type="ECO:0000256" key="2">
    <source>
        <dbReference type="ARBA" id="ARBA00022723"/>
    </source>
</evidence>
<dbReference type="InterPro" id="IPR024607">
    <property type="entry name" value="Sulfatase_CS"/>
</dbReference>
<keyword evidence="3 7" id="KW-0378">Hydrolase</keyword>
<feature type="compositionally biased region" description="Polar residues" evidence="5">
    <location>
        <begin position="1"/>
        <end position="11"/>
    </location>
</feature>
<dbReference type="PANTHER" id="PTHR42693">
    <property type="entry name" value="ARYLSULFATASE FAMILY MEMBER"/>
    <property type="match status" value="1"/>
</dbReference>
<evidence type="ECO:0000256" key="1">
    <source>
        <dbReference type="ARBA" id="ARBA00008779"/>
    </source>
</evidence>
<sequence length="614" mass="67839">MSQYFAKTSSADQKRVGGQPGPASSTLPLTALAVPFLAALSALFLSPIARQATAAERPNIVMILADDQGWGDLSLHGNTNLSTPNIDSLAADGVAFENFYVSAVCAPTRAEMLTGRYFIRTGVRGVTRGDERLNLDEITIADTFQKAGYRTGAFGKWHNGSQPPYHPNDRGFDEYYGFTSGHWGTYFEPPLDHNNTAVKGKGYLVDDLTNHAIEFIEENKSEPFFCYVPLNTPHSPMHIPDRFYEKFDGVDLKMRNRDPEKEDELFSRAALAMVENIDWNVGRILQVLDEQNLAENTIVIYFSDNGPNSWRWNGDMKGRKGSIDEGGIRVPCLIRWPRKLAAGKKIDQVAAAIDFLPTLSDLANVELISEKPLDGRSLEPLLLGDGKDWQDRALLSFRKGASLRTQRFRIDGAGKLFDIENDRSQRHPVNEKFPKVSERMQDLLAKQTAEMKQIIATAPARPFTVGYGKRTVLPARDGEAKGGVERSARAPNNSFFTNWIDPKGAIEWNIEVGESGPYHVVVHHTCPTENVGTSIRVAIGDATAVAKVDKAFDPPLEGAAQDRASRGSESYVKDFAPLDFGMMDLEKGVHTLRLSTEALVGGRSIDVHSVELTK</sequence>
<organism evidence="7 8">
    <name type="scientific">Roseimaritima multifibrata</name>
    <dbReference type="NCBI Taxonomy" id="1930274"/>
    <lineage>
        <taxon>Bacteria</taxon>
        <taxon>Pseudomonadati</taxon>
        <taxon>Planctomycetota</taxon>
        <taxon>Planctomycetia</taxon>
        <taxon>Pirellulales</taxon>
        <taxon>Pirellulaceae</taxon>
        <taxon>Roseimaritima</taxon>
    </lineage>
</organism>
<comment type="similarity">
    <text evidence="1">Belongs to the sulfatase family.</text>
</comment>
<dbReference type="CDD" id="cd16146">
    <property type="entry name" value="ARS_like"/>
    <property type="match status" value="1"/>
</dbReference>
<keyword evidence="2" id="KW-0479">Metal-binding</keyword>
<dbReference type="InterPro" id="IPR050738">
    <property type="entry name" value="Sulfatase"/>
</dbReference>
<dbReference type="PANTHER" id="PTHR42693:SF53">
    <property type="entry name" value="ENDO-4-O-SULFATASE"/>
    <property type="match status" value="1"/>
</dbReference>
<dbReference type="AlphaFoldDB" id="A0A517MIV1"/>
<dbReference type="OrthoDB" id="9783154at2"/>
<evidence type="ECO:0000313" key="7">
    <source>
        <dbReference type="EMBL" id="QDS94816.1"/>
    </source>
</evidence>
<dbReference type="RefSeq" id="WP_145352772.1">
    <property type="nucleotide sequence ID" value="NZ_CP036262.1"/>
</dbReference>
<dbReference type="PROSITE" id="PS00523">
    <property type="entry name" value="SULFATASE_1"/>
    <property type="match status" value="1"/>
</dbReference>
<evidence type="ECO:0000256" key="4">
    <source>
        <dbReference type="ARBA" id="ARBA00022837"/>
    </source>
</evidence>
<feature type="domain" description="Sulfatase N-terminal" evidence="6">
    <location>
        <begin position="58"/>
        <end position="365"/>
    </location>
</feature>
<dbReference type="Gene3D" id="2.60.120.260">
    <property type="entry name" value="Galactose-binding domain-like"/>
    <property type="match status" value="1"/>
</dbReference>
<dbReference type="SUPFAM" id="SSF53649">
    <property type="entry name" value="Alkaline phosphatase-like"/>
    <property type="match status" value="1"/>
</dbReference>
<dbReference type="CDD" id="cd02795">
    <property type="entry name" value="CBM6-CBM35-CBM36_like"/>
    <property type="match status" value="1"/>
</dbReference>
<dbReference type="Gene3D" id="3.40.720.10">
    <property type="entry name" value="Alkaline Phosphatase, subunit A"/>
    <property type="match status" value="1"/>
</dbReference>
<dbReference type="InterPro" id="IPR017850">
    <property type="entry name" value="Alkaline_phosphatase_core_sf"/>
</dbReference>
<dbReference type="Pfam" id="PF00884">
    <property type="entry name" value="Sulfatase"/>
    <property type="match status" value="1"/>
</dbReference>
<evidence type="ECO:0000313" key="8">
    <source>
        <dbReference type="Proteomes" id="UP000320672"/>
    </source>
</evidence>
<name>A0A517MIV1_9BACT</name>
<evidence type="ECO:0000256" key="3">
    <source>
        <dbReference type="ARBA" id="ARBA00022801"/>
    </source>
</evidence>
<feature type="region of interest" description="Disordered" evidence="5">
    <location>
        <begin position="1"/>
        <end position="22"/>
    </location>
</feature>
<dbReference type="EMBL" id="CP036262">
    <property type="protein sequence ID" value="QDS94816.1"/>
    <property type="molecule type" value="Genomic_DNA"/>
</dbReference>
<keyword evidence="4" id="KW-0106">Calcium</keyword>
<dbReference type="GO" id="GO:0046872">
    <property type="term" value="F:metal ion binding"/>
    <property type="evidence" value="ECO:0007669"/>
    <property type="project" value="UniProtKB-KW"/>
</dbReference>